<reference evidence="1" key="1">
    <citation type="submission" date="2023-03" db="EMBL/GenBank/DDBJ databases">
        <title>Massive genome expansion in bonnet fungi (Mycena s.s.) driven by repeated elements and novel gene families across ecological guilds.</title>
        <authorList>
            <consortium name="Lawrence Berkeley National Laboratory"/>
            <person name="Harder C.B."/>
            <person name="Miyauchi S."/>
            <person name="Viragh M."/>
            <person name="Kuo A."/>
            <person name="Thoen E."/>
            <person name="Andreopoulos B."/>
            <person name="Lu D."/>
            <person name="Skrede I."/>
            <person name="Drula E."/>
            <person name="Henrissat B."/>
            <person name="Morin E."/>
            <person name="Kohler A."/>
            <person name="Barry K."/>
            <person name="LaButti K."/>
            <person name="Morin E."/>
            <person name="Salamov A."/>
            <person name="Lipzen A."/>
            <person name="Mereny Z."/>
            <person name="Hegedus B."/>
            <person name="Baldrian P."/>
            <person name="Stursova M."/>
            <person name="Weitz H."/>
            <person name="Taylor A."/>
            <person name="Grigoriev I.V."/>
            <person name="Nagy L.G."/>
            <person name="Martin F."/>
            <person name="Kauserud H."/>
        </authorList>
    </citation>
    <scope>NUCLEOTIDE SEQUENCE</scope>
    <source>
        <strain evidence="1">9144</strain>
    </source>
</reference>
<keyword evidence="2" id="KW-1185">Reference proteome</keyword>
<name>A0AAD6UWY8_9AGAR</name>
<comment type="caution">
    <text evidence="1">The sequence shown here is derived from an EMBL/GenBank/DDBJ whole genome shotgun (WGS) entry which is preliminary data.</text>
</comment>
<evidence type="ECO:0000313" key="2">
    <source>
        <dbReference type="Proteomes" id="UP001219525"/>
    </source>
</evidence>
<evidence type="ECO:0000313" key="1">
    <source>
        <dbReference type="EMBL" id="KAJ7194055.1"/>
    </source>
</evidence>
<organism evidence="1 2">
    <name type="scientific">Mycena pura</name>
    <dbReference type="NCBI Taxonomy" id="153505"/>
    <lineage>
        <taxon>Eukaryota</taxon>
        <taxon>Fungi</taxon>
        <taxon>Dikarya</taxon>
        <taxon>Basidiomycota</taxon>
        <taxon>Agaricomycotina</taxon>
        <taxon>Agaricomycetes</taxon>
        <taxon>Agaricomycetidae</taxon>
        <taxon>Agaricales</taxon>
        <taxon>Marasmiineae</taxon>
        <taxon>Mycenaceae</taxon>
        <taxon>Mycena</taxon>
    </lineage>
</organism>
<proteinExistence type="predicted"/>
<dbReference type="EMBL" id="JARJCW010000102">
    <property type="protein sequence ID" value="KAJ7194055.1"/>
    <property type="molecule type" value="Genomic_DNA"/>
</dbReference>
<gene>
    <name evidence="1" type="ORF">GGX14DRAFT_587118</name>
</gene>
<accession>A0AAD6UWY8</accession>
<protein>
    <submittedName>
        <fullName evidence="1">Uncharacterized protein</fullName>
    </submittedName>
</protein>
<dbReference type="AlphaFoldDB" id="A0AAD6UWY8"/>
<dbReference type="Proteomes" id="UP001219525">
    <property type="component" value="Unassembled WGS sequence"/>
</dbReference>
<sequence>MSDHKVHNTLSILCHSILVAGLGSAPGATGRYIYLGLVSALLVYHVAQSQTPVAKINVLTAAIASANQLVRRAPSTTARDQVMSMDQQLLLRIAEKSKSQLQCQLLEIEGHAWKEYLRDVRSLLQSIDECTKDVKRIQSKLQLMIEQDTQRKLDDDIQKSREMLAAIHFGPRRVCLCVIERSTLLLTKSIRLCAPAALNIEFSFASVLTAKYVVRHTKQQSPLRPESTGSPQKALLLGAVAIKLSSQLTFESHQ</sequence>